<name>A0A443VH16_RAOPL</name>
<proteinExistence type="predicted"/>
<protein>
    <submittedName>
        <fullName evidence="1">Uncharacterized protein</fullName>
    </submittedName>
</protein>
<organism evidence="1 2">
    <name type="scientific">Raoultella planticola</name>
    <name type="common">Klebsiella planticola</name>
    <dbReference type="NCBI Taxonomy" id="575"/>
    <lineage>
        <taxon>Bacteria</taxon>
        <taxon>Pseudomonadati</taxon>
        <taxon>Pseudomonadota</taxon>
        <taxon>Gammaproteobacteria</taxon>
        <taxon>Enterobacterales</taxon>
        <taxon>Enterobacteriaceae</taxon>
        <taxon>Klebsiella/Raoultella group</taxon>
        <taxon>Raoultella</taxon>
    </lineage>
</organism>
<dbReference type="EMBL" id="QKOX01000031">
    <property type="protein sequence ID" value="RWT18468.1"/>
    <property type="molecule type" value="Genomic_DNA"/>
</dbReference>
<evidence type="ECO:0000313" key="1">
    <source>
        <dbReference type="EMBL" id="RWT18468.1"/>
    </source>
</evidence>
<comment type="caution">
    <text evidence="1">The sequence shown here is derived from an EMBL/GenBank/DDBJ whole genome shotgun (WGS) entry which is preliminary data.</text>
</comment>
<dbReference type="RefSeq" id="WP_071785246.1">
    <property type="nucleotide sequence ID" value="NZ_QKOX01000031.1"/>
</dbReference>
<gene>
    <name evidence="1" type="ORF">DN603_23300</name>
</gene>
<sequence>MSFKHELGQVVTVTISEEEGHIKARAEYTHGPNQYLIHYRAADGRAVDAWFEEGELSPSAL</sequence>
<dbReference type="AlphaFoldDB" id="A0A443VH16"/>
<accession>A0A443VH16</accession>
<reference evidence="1 2" key="1">
    <citation type="submission" date="2018-06" db="EMBL/GenBank/DDBJ databases">
        <title>Carbapenemase-producing Enterobacteriaceae present in wastewater treatment plant effluent and nearby surface waters in the US.</title>
        <authorList>
            <person name="Mathys D.A."/>
            <person name="Mollenkopf D.F."/>
            <person name="Feicht S.M."/>
            <person name="Adams R.J."/>
            <person name="Albers A.L."/>
            <person name="Stuever D.M."/>
            <person name="Daniels J.B."/>
            <person name="Wittum T.E."/>
        </authorList>
    </citation>
    <scope>NUCLEOTIDE SEQUENCE [LARGE SCALE GENOMIC DNA]</scope>
    <source>
        <strain evidence="1 2">GEO_47_Down_B</strain>
    </source>
</reference>
<evidence type="ECO:0000313" key="2">
    <source>
        <dbReference type="Proteomes" id="UP000288843"/>
    </source>
</evidence>
<dbReference type="Proteomes" id="UP000288843">
    <property type="component" value="Unassembled WGS sequence"/>
</dbReference>